<name>A0A6N4A1D1_OENOE</name>
<evidence type="ECO:0000256" key="5">
    <source>
        <dbReference type="ARBA" id="ARBA00022679"/>
    </source>
</evidence>
<dbReference type="EMBL" id="MLOK01000040">
    <property type="protein sequence ID" value="OIM21103.1"/>
    <property type="molecule type" value="Genomic_DNA"/>
</dbReference>
<evidence type="ECO:0000256" key="2">
    <source>
        <dbReference type="ARBA" id="ARBA00022490"/>
    </source>
</evidence>
<gene>
    <name evidence="7" type="primary">rsmH</name>
    <name evidence="8" type="ORF">ATX59_05590</name>
</gene>
<dbReference type="FunFam" id="1.10.150.170:FF:000001">
    <property type="entry name" value="Ribosomal RNA small subunit methyltransferase H"/>
    <property type="match status" value="1"/>
</dbReference>
<dbReference type="GO" id="GO:0005737">
    <property type="term" value="C:cytoplasm"/>
    <property type="evidence" value="ECO:0007669"/>
    <property type="project" value="UniProtKB-SubCell"/>
</dbReference>
<evidence type="ECO:0000313" key="9">
    <source>
        <dbReference type="Proteomes" id="UP000181728"/>
    </source>
</evidence>
<feature type="binding site" evidence="7">
    <location>
        <position position="111"/>
    </location>
    <ligand>
        <name>S-adenosyl-L-methionine</name>
        <dbReference type="ChEBI" id="CHEBI:59789"/>
    </ligand>
</feature>
<comment type="function">
    <text evidence="7">Specifically methylates the N4 position of cytidine in position 1402 (C1402) of 16S rRNA.</text>
</comment>
<dbReference type="GO" id="GO:0071424">
    <property type="term" value="F:rRNA (cytosine-N4-)-methyltransferase activity"/>
    <property type="evidence" value="ECO:0007669"/>
    <property type="project" value="UniProtKB-UniRule"/>
</dbReference>
<comment type="subcellular location">
    <subcellularLocation>
        <location evidence="7">Cytoplasm</location>
    </subcellularLocation>
</comment>
<dbReference type="SUPFAM" id="SSF81799">
    <property type="entry name" value="Putative methyltransferase TM0872, insert domain"/>
    <property type="match status" value="1"/>
</dbReference>
<dbReference type="RefSeq" id="WP_002821361.1">
    <property type="nucleotide sequence ID" value="NZ_CP027431.1"/>
</dbReference>
<dbReference type="NCBIfam" id="TIGR00006">
    <property type="entry name" value="16S rRNA (cytosine(1402)-N(4))-methyltransferase RsmH"/>
    <property type="match status" value="1"/>
</dbReference>
<comment type="similarity">
    <text evidence="1 7">Belongs to the methyltransferase superfamily. RsmH family.</text>
</comment>
<evidence type="ECO:0000256" key="3">
    <source>
        <dbReference type="ARBA" id="ARBA00022552"/>
    </source>
</evidence>
<comment type="catalytic activity">
    <reaction evidence="7">
        <text>cytidine(1402) in 16S rRNA + S-adenosyl-L-methionine = N(4)-methylcytidine(1402) in 16S rRNA + S-adenosyl-L-homocysteine + H(+)</text>
        <dbReference type="Rhea" id="RHEA:42928"/>
        <dbReference type="Rhea" id="RHEA-COMP:10286"/>
        <dbReference type="Rhea" id="RHEA-COMP:10287"/>
        <dbReference type="ChEBI" id="CHEBI:15378"/>
        <dbReference type="ChEBI" id="CHEBI:57856"/>
        <dbReference type="ChEBI" id="CHEBI:59789"/>
        <dbReference type="ChEBI" id="CHEBI:74506"/>
        <dbReference type="ChEBI" id="CHEBI:82748"/>
        <dbReference type="EC" id="2.1.1.199"/>
    </reaction>
</comment>
<evidence type="ECO:0000256" key="6">
    <source>
        <dbReference type="ARBA" id="ARBA00022691"/>
    </source>
</evidence>
<dbReference type="InterPro" id="IPR023397">
    <property type="entry name" value="SAM-dep_MeTrfase_MraW_recog"/>
</dbReference>
<dbReference type="PANTHER" id="PTHR11265">
    <property type="entry name" value="S-ADENOSYL-METHYLTRANSFERASE MRAW"/>
    <property type="match status" value="1"/>
</dbReference>
<keyword evidence="6 7" id="KW-0949">S-adenosyl-L-methionine</keyword>
<keyword evidence="2 7" id="KW-0963">Cytoplasm</keyword>
<protein>
    <recommendedName>
        <fullName evidence="7">Ribosomal RNA small subunit methyltransferase H</fullName>
        <ecNumber evidence="7">2.1.1.199</ecNumber>
    </recommendedName>
    <alternativeName>
        <fullName evidence="7">16S rRNA m(4)C1402 methyltransferase</fullName>
    </alternativeName>
    <alternativeName>
        <fullName evidence="7">rRNA (cytosine-N(4)-)-methyltransferase RsmH</fullName>
    </alternativeName>
</protein>
<dbReference type="InterPro" id="IPR002903">
    <property type="entry name" value="RsmH"/>
</dbReference>
<accession>A0A6N4A1D1</accession>
<dbReference type="AlphaFoldDB" id="A0A6N4A1D1"/>
<feature type="binding site" evidence="7">
    <location>
        <position position="104"/>
    </location>
    <ligand>
        <name>S-adenosyl-L-methionine</name>
        <dbReference type="ChEBI" id="CHEBI:59789"/>
    </ligand>
</feature>
<comment type="caution">
    <text evidence="8">The sequence shown here is derived from an EMBL/GenBank/DDBJ whole genome shotgun (WGS) entry which is preliminary data.</text>
</comment>
<keyword evidence="4 7" id="KW-0489">Methyltransferase</keyword>
<dbReference type="SUPFAM" id="SSF53335">
    <property type="entry name" value="S-adenosyl-L-methionine-dependent methyltransferases"/>
    <property type="match status" value="1"/>
</dbReference>
<evidence type="ECO:0000256" key="1">
    <source>
        <dbReference type="ARBA" id="ARBA00010396"/>
    </source>
</evidence>
<dbReference type="Proteomes" id="UP000181728">
    <property type="component" value="Unassembled WGS sequence"/>
</dbReference>
<dbReference type="Gene3D" id="3.40.50.150">
    <property type="entry name" value="Vaccinia Virus protein VP39"/>
    <property type="match status" value="1"/>
</dbReference>
<organism evidence="8 9">
    <name type="scientific">Oenococcus oeni</name>
    <name type="common">Leuconostoc oenos</name>
    <dbReference type="NCBI Taxonomy" id="1247"/>
    <lineage>
        <taxon>Bacteria</taxon>
        <taxon>Bacillati</taxon>
        <taxon>Bacillota</taxon>
        <taxon>Bacilli</taxon>
        <taxon>Lactobacillales</taxon>
        <taxon>Lactobacillaceae</taxon>
        <taxon>Oenococcus</taxon>
    </lineage>
</organism>
<dbReference type="Gene3D" id="1.10.150.170">
    <property type="entry name" value="Putative methyltransferase TM0872, insert domain"/>
    <property type="match status" value="1"/>
</dbReference>
<dbReference type="PIRSF" id="PIRSF004486">
    <property type="entry name" value="MraW"/>
    <property type="match status" value="1"/>
</dbReference>
<feature type="binding site" evidence="7">
    <location>
        <position position="83"/>
    </location>
    <ligand>
        <name>S-adenosyl-L-methionine</name>
        <dbReference type="ChEBI" id="CHEBI:59789"/>
    </ligand>
</feature>
<feature type="binding site" evidence="7">
    <location>
        <position position="54"/>
    </location>
    <ligand>
        <name>S-adenosyl-L-methionine</name>
        <dbReference type="ChEBI" id="CHEBI:59789"/>
    </ligand>
</feature>
<reference evidence="8 9" key="1">
    <citation type="journal article" date="2016" name="BMC Genomics">
        <title>Consensus pan-genome assembly of the specialised wine bacterium Oenococcus oeni.</title>
        <authorList>
            <person name="Sternes P.R."/>
            <person name="Borneman A.R."/>
        </authorList>
    </citation>
    <scope>NUCLEOTIDE SEQUENCE [LARGE SCALE GENOMIC DNA]</scope>
    <source>
        <strain evidence="8 9">AWRIB661</strain>
    </source>
</reference>
<proteinExistence type="inferred from homology"/>
<dbReference type="PANTHER" id="PTHR11265:SF0">
    <property type="entry name" value="12S RRNA N4-METHYLCYTIDINE METHYLTRANSFERASE"/>
    <property type="match status" value="1"/>
</dbReference>
<feature type="binding site" evidence="7">
    <location>
        <begin position="35"/>
        <end position="37"/>
    </location>
    <ligand>
        <name>S-adenosyl-L-methionine</name>
        <dbReference type="ChEBI" id="CHEBI:59789"/>
    </ligand>
</feature>
<dbReference type="InterPro" id="IPR029063">
    <property type="entry name" value="SAM-dependent_MTases_sf"/>
</dbReference>
<evidence type="ECO:0000256" key="4">
    <source>
        <dbReference type="ARBA" id="ARBA00022603"/>
    </source>
</evidence>
<evidence type="ECO:0000313" key="8">
    <source>
        <dbReference type="EMBL" id="OIM21103.1"/>
    </source>
</evidence>
<keyword evidence="5 7" id="KW-0808">Transferase</keyword>
<dbReference type="Pfam" id="PF01795">
    <property type="entry name" value="Methyltransf_5"/>
    <property type="match status" value="1"/>
</dbReference>
<dbReference type="GO" id="GO:0070475">
    <property type="term" value="P:rRNA base methylation"/>
    <property type="evidence" value="ECO:0007669"/>
    <property type="project" value="UniProtKB-UniRule"/>
</dbReference>
<dbReference type="HAMAP" id="MF_01007">
    <property type="entry name" value="16SrRNA_methyltr_H"/>
    <property type="match status" value="1"/>
</dbReference>
<sequence>MTADYGHVTVFLRQAVENLAVKTNGIYVDATLGGGGHTDLLLKKALHGHVYSFDQDENAIDFNKKRFSKEISEGRLSLIHSNFQNLIKELNLLKVFAIDGIVFDLGVSSPQFDDEKRGFSYRSDARLDMRMDQSQSLDAYQIVNTWEYKDLASIINRYGEEKFASSIARKIIKRREVQPIITTEELVETIKEALPDKILHKKGHPAKKTFQAIRIAVNDELNVLQEALKQASQLLNSGGRISVITFQSLEDRIVKHFFNQLATKNQLPSKLPVPDKFIQEEFKLLTKHPIIPSVEEIEENHRAHSAKLRVLEKN</sequence>
<keyword evidence="3 7" id="KW-0698">rRNA processing</keyword>
<dbReference type="EC" id="2.1.1.199" evidence="7"/>
<evidence type="ECO:0000256" key="7">
    <source>
        <dbReference type="HAMAP-Rule" id="MF_01007"/>
    </source>
</evidence>